<reference evidence="2" key="1">
    <citation type="submission" date="2021-02" db="EMBL/GenBank/DDBJ databases">
        <authorList>
            <person name="Nowell W R."/>
        </authorList>
    </citation>
    <scope>NUCLEOTIDE SEQUENCE</scope>
</reference>
<proteinExistence type="predicted"/>
<gene>
    <name evidence="2" type="ORF">EDS130_LOCUS42836</name>
    <name evidence="1" type="ORF">XAT740_LOCUS27358</name>
</gene>
<protein>
    <submittedName>
        <fullName evidence="2">Uncharacterized protein</fullName>
    </submittedName>
</protein>
<evidence type="ECO:0000313" key="4">
    <source>
        <dbReference type="Proteomes" id="UP000663852"/>
    </source>
</evidence>
<name>A0A815TN65_ADIRI</name>
<keyword evidence="3" id="KW-1185">Reference proteome</keyword>
<dbReference type="EMBL" id="CAJNOJ010000654">
    <property type="protein sequence ID" value="CAF1504404.1"/>
    <property type="molecule type" value="Genomic_DNA"/>
</dbReference>
<accession>A0A815TN65</accession>
<organism evidence="2 4">
    <name type="scientific">Adineta ricciae</name>
    <name type="common">Rotifer</name>
    <dbReference type="NCBI Taxonomy" id="249248"/>
    <lineage>
        <taxon>Eukaryota</taxon>
        <taxon>Metazoa</taxon>
        <taxon>Spiralia</taxon>
        <taxon>Gnathifera</taxon>
        <taxon>Rotifera</taxon>
        <taxon>Eurotatoria</taxon>
        <taxon>Bdelloidea</taxon>
        <taxon>Adinetida</taxon>
        <taxon>Adinetidae</taxon>
        <taxon>Adineta</taxon>
    </lineage>
</organism>
<dbReference type="OrthoDB" id="10085637at2759"/>
<dbReference type="Proteomes" id="UP000663828">
    <property type="component" value="Unassembled WGS sequence"/>
</dbReference>
<dbReference type="EMBL" id="CAJNOR010002279">
    <property type="protein sequence ID" value="CAF1272206.1"/>
    <property type="molecule type" value="Genomic_DNA"/>
</dbReference>
<evidence type="ECO:0000313" key="3">
    <source>
        <dbReference type="Proteomes" id="UP000663828"/>
    </source>
</evidence>
<dbReference type="AlphaFoldDB" id="A0A815TN65"/>
<evidence type="ECO:0000313" key="2">
    <source>
        <dbReference type="EMBL" id="CAF1504404.1"/>
    </source>
</evidence>
<dbReference type="Proteomes" id="UP000663852">
    <property type="component" value="Unassembled WGS sequence"/>
</dbReference>
<sequence>MDQLLLSQYAHRVGYILSNAFCDGCYHRFEDGEMGFRCLECSGFVCPNSNERTVRQIALTTNVKLQSGTTQMNMSQTTPYTGYDFCLDCAKKPFLHSHHHFTLTTCRK</sequence>
<comment type="caution">
    <text evidence="2">The sequence shown here is derived from an EMBL/GenBank/DDBJ whole genome shotgun (WGS) entry which is preliminary data.</text>
</comment>
<evidence type="ECO:0000313" key="1">
    <source>
        <dbReference type="EMBL" id="CAF1272206.1"/>
    </source>
</evidence>